<dbReference type="RefSeq" id="WP_052562807.1">
    <property type="nucleotide sequence ID" value="NZ_BAFN01000001.1"/>
</dbReference>
<dbReference type="CDD" id="cd04186">
    <property type="entry name" value="GT_2_like_c"/>
    <property type="match status" value="1"/>
</dbReference>
<dbReference type="SUPFAM" id="SSF53448">
    <property type="entry name" value="Nucleotide-diphospho-sugar transferases"/>
    <property type="match status" value="1"/>
</dbReference>
<comment type="caution">
    <text evidence="5">The sequence shown here is derived from an EMBL/GenBank/DDBJ whole genome shotgun (WGS) entry which is preliminary data.</text>
</comment>
<evidence type="ECO:0000313" key="6">
    <source>
        <dbReference type="Proteomes" id="UP000032309"/>
    </source>
</evidence>
<dbReference type="PANTHER" id="PTHR43179">
    <property type="entry name" value="RHAMNOSYLTRANSFERASE WBBL"/>
    <property type="match status" value="1"/>
</dbReference>
<dbReference type="PANTHER" id="PTHR43179:SF12">
    <property type="entry name" value="GALACTOFURANOSYLTRANSFERASE GLFT2"/>
    <property type="match status" value="1"/>
</dbReference>
<gene>
    <name evidence="5" type="ORF">BROSI_A1199</name>
</gene>
<sequence length="328" mass="37968">MPKISVIIPNYNGRRFLEACLSSLNKQTYTDFETVLVDDASTDDSLSFVQTHYPQTRIIALKKNVGFASAVNEGIRQARGQYIALLNNDTETDKNWLLELNQALDCHRDVGFCASLMINYNHRNLVDCAGIGFSSWGRAYKRGEGEAVDYYKQPSFIFGASAGAAIYRKVLFERIGLFDEDFWAFFEDVDLSFRAQLAGFQCLYVPIAVVYHIGTASHSRKSLKLHYTGYRNKQWVIFKNYPAYYLFKYYFKYGLSEIKTVLTDLKDGFFLSPFIANWLIYKNIPKLFRKRMEVQRLRSVSIQYLDSIIDKSHDKLNKRSVTITKKNF</sequence>
<dbReference type="Proteomes" id="UP000032309">
    <property type="component" value="Unassembled WGS sequence"/>
</dbReference>
<evidence type="ECO:0000256" key="2">
    <source>
        <dbReference type="ARBA" id="ARBA00022676"/>
    </source>
</evidence>
<dbReference type="EMBL" id="BAFN01000001">
    <property type="protein sequence ID" value="GAN32684.1"/>
    <property type="molecule type" value="Genomic_DNA"/>
</dbReference>
<evidence type="ECO:0000313" key="5">
    <source>
        <dbReference type="EMBL" id="GAN32684.1"/>
    </source>
</evidence>
<keyword evidence="6" id="KW-1185">Reference proteome</keyword>
<comment type="similarity">
    <text evidence="1">Belongs to the glycosyltransferase 2 family.</text>
</comment>
<organism evidence="5 6">
    <name type="scientific">Candidatus Brocadia sinica JPN1</name>
    <dbReference type="NCBI Taxonomy" id="1197129"/>
    <lineage>
        <taxon>Bacteria</taxon>
        <taxon>Pseudomonadati</taxon>
        <taxon>Planctomycetota</taxon>
        <taxon>Candidatus Brocadiia</taxon>
        <taxon>Candidatus Brocadiales</taxon>
        <taxon>Candidatus Brocadiaceae</taxon>
        <taxon>Candidatus Brocadia</taxon>
    </lineage>
</organism>
<evidence type="ECO:0000256" key="1">
    <source>
        <dbReference type="ARBA" id="ARBA00006739"/>
    </source>
</evidence>
<accession>A0ABQ0JW55</accession>
<keyword evidence="3" id="KW-0808">Transferase</keyword>
<reference evidence="6" key="1">
    <citation type="journal article" date="2015" name="Genome Announc.">
        <title>Draft Genome Sequence of an Anaerobic Ammonium-Oxidizing Bacterium, "Candidatus Brocadia sinica".</title>
        <authorList>
            <person name="Oshiki M."/>
            <person name="Shinyako-Hata K."/>
            <person name="Satoh H."/>
            <person name="Okabe S."/>
        </authorList>
    </citation>
    <scope>NUCLEOTIDE SEQUENCE [LARGE SCALE GENOMIC DNA]</scope>
    <source>
        <strain evidence="6">JPN1</strain>
    </source>
</reference>
<feature type="domain" description="Glycosyltransferase 2-like" evidence="4">
    <location>
        <begin position="5"/>
        <end position="125"/>
    </location>
</feature>
<keyword evidence="2" id="KW-0328">Glycosyltransferase</keyword>
<name>A0ABQ0JW55_9BACT</name>
<proteinExistence type="inferred from homology"/>
<dbReference type="InterPro" id="IPR001173">
    <property type="entry name" value="Glyco_trans_2-like"/>
</dbReference>
<protein>
    <submittedName>
        <fullName evidence="5">Glycosyltransferases</fullName>
    </submittedName>
</protein>
<dbReference type="Pfam" id="PF00535">
    <property type="entry name" value="Glycos_transf_2"/>
    <property type="match status" value="1"/>
</dbReference>
<dbReference type="InterPro" id="IPR029044">
    <property type="entry name" value="Nucleotide-diphossugar_trans"/>
</dbReference>
<evidence type="ECO:0000256" key="3">
    <source>
        <dbReference type="ARBA" id="ARBA00022679"/>
    </source>
</evidence>
<dbReference type="Gene3D" id="3.90.550.10">
    <property type="entry name" value="Spore Coat Polysaccharide Biosynthesis Protein SpsA, Chain A"/>
    <property type="match status" value="1"/>
</dbReference>
<evidence type="ECO:0000259" key="4">
    <source>
        <dbReference type="Pfam" id="PF00535"/>
    </source>
</evidence>